<evidence type="ECO:0000313" key="4">
    <source>
        <dbReference type="EMBL" id="MFD0318616.1"/>
    </source>
</evidence>
<keyword evidence="5" id="KW-1185">Reference proteome</keyword>
<reference evidence="5" key="1">
    <citation type="journal article" date="2019" name="Int. J. Syst. Evol. Microbiol.">
        <title>The Global Catalogue of Microorganisms (GCM) 10K type strain sequencing project: providing services to taxonomists for standard genome sequencing and annotation.</title>
        <authorList>
            <consortium name="The Broad Institute Genomics Platform"/>
            <consortium name="The Broad Institute Genome Sequencing Center for Infectious Disease"/>
            <person name="Wu L."/>
            <person name="Ma J."/>
        </authorList>
    </citation>
    <scope>NUCLEOTIDE SEQUENCE [LARGE SCALE GENOMIC DNA]</scope>
    <source>
        <strain evidence="5">CGMCC 4.7400</strain>
    </source>
</reference>
<dbReference type="GO" id="GO:0008168">
    <property type="term" value="F:methyltransferase activity"/>
    <property type="evidence" value="ECO:0007669"/>
    <property type="project" value="UniProtKB-KW"/>
</dbReference>
<dbReference type="CDD" id="cd02440">
    <property type="entry name" value="AdoMet_MTases"/>
    <property type="match status" value="1"/>
</dbReference>
<proteinExistence type="predicted"/>
<dbReference type="Pfam" id="PF13649">
    <property type="entry name" value="Methyltransf_25"/>
    <property type="match status" value="1"/>
</dbReference>
<evidence type="ECO:0000256" key="1">
    <source>
        <dbReference type="ARBA" id="ARBA00022603"/>
    </source>
</evidence>
<organism evidence="4 5">
    <name type="scientific">Streptomyces flavalbus</name>
    <dbReference type="NCBI Taxonomy" id="2665155"/>
    <lineage>
        <taxon>Bacteria</taxon>
        <taxon>Bacillati</taxon>
        <taxon>Actinomycetota</taxon>
        <taxon>Actinomycetes</taxon>
        <taxon>Kitasatosporales</taxon>
        <taxon>Streptomycetaceae</taxon>
        <taxon>Streptomyces</taxon>
    </lineage>
</organism>
<evidence type="ECO:0000259" key="3">
    <source>
        <dbReference type="Pfam" id="PF13649"/>
    </source>
</evidence>
<evidence type="ECO:0000256" key="2">
    <source>
        <dbReference type="ARBA" id="ARBA00022679"/>
    </source>
</evidence>
<name>A0ABW2WHB8_9ACTN</name>
<dbReference type="SUPFAM" id="SSF53335">
    <property type="entry name" value="S-adenosyl-L-methionine-dependent methyltransferases"/>
    <property type="match status" value="1"/>
</dbReference>
<dbReference type="InterPro" id="IPR041698">
    <property type="entry name" value="Methyltransf_25"/>
</dbReference>
<dbReference type="GO" id="GO:0032259">
    <property type="term" value="P:methylation"/>
    <property type="evidence" value="ECO:0007669"/>
    <property type="project" value="UniProtKB-KW"/>
</dbReference>
<evidence type="ECO:0000313" key="5">
    <source>
        <dbReference type="Proteomes" id="UP001597023"/>
    </source>
</evidence>
<keyword evidence="1 4" id="KW-0489">Methyltransferase</keyword>
<dbReference type="Proteomes" id="UP001597023">
    <property type="component" value="Unassembled WGS sequence"/>
</dbReference>
<gene>
    <name evidence="4" type="ORF">ACFQZ6_31295</name>
</gene>
<dbReference type="EMBL" id="JBHTEB010000001">
    <property type="protein sequence ID" value="MFD0318616.1"/>
    <property type="molecule type" value="Genomic_DNA"/>
</dbReference>
<dbReference type="InterPro" id="IPR029063">
    <property type="entry name" value="SAM-dependent_MTases_sf"/>
</dbReference>
<dbReference type="Gene3D" id="3.40.50.150">
    <property type="entry name" value="Vaccinia Virus protein VP39"/>
    <property type="match status" value="1"/>
</dbReference>
<dbReference type="PANTHER" id="PTHR43861">
    <property type="entry name" value="TRANS-ACONITATE 2-METHYLTRANSFERASE-RELATED"/>
    <property type="match status" value="1"/>
</dbReference>
<dbReference type="PANTHER" id="PTHR43861:SF1">
    <property type="entry name" value="TRANS-ACONITATE 2-METHYLTRANSFERASE"/>
    <property type="match status" value="1"/>
</dbReference>
<accession>A0ABW2WHB8</accession>
<protein>
    <submittedName>
        <fullName evidence="4">Class I SAM-dependent methyltransferase</fullName>
    </submittedName>
</protein>
<feature type="domain" description="Methyltransferase" evidence="3">
    <location>
        <begin position="50"/>
        <end position="147"/>
    </location>
</feature>
<comment type="caution">
    <text evidence="4">The sequence shown here is derived from an EMBL/GenBank/DDBJ whole genome shotgun (WGS) entry which is preliminary data.</text>
</comment>
<sequence length="261" mass="28151">MGLSMAAARTWVERWERQQQRYAVDREERFTVIADVVEHVTADRARPLLLDLGCGPGSLAARLAARLPHAEIVAVDMDPLLLELGRTHHAGAARYADTVIGADGWTRALGLDRPVDAAVSTTALHYLPESVLQRVYGALAALLRPGGVLVNGDHFPPEAARCADICAHVGRRRAERTGGHDHEDWRSWWAAAARDPELADLFTEREQRLAVLGGGAGGQLSVECHERLLWGAGFGQVAPVWRFGDSAVLVAVAGVGETPNG</sequence>
<dbReference type="RefSeq" id="WP_381615899.1">
    <property type="nucleotide sequence ID" value="NZ_JBHTEB010000001.1"/>
</dbReference>
<keyword evidence="2" id="KW-0808">Transferase</keyword>